<evidence type="ECO:0000313" key="2">
    <source>
        <dbReference type="Proteomes" id="UP000683925"/>
    </source>
</evidence>
<name>A0A8S1SRB9_PAROT</name>
<accession>A0A8S1SRB9</accession>
<reference evidence="1" key="1">
    <citation type="submission" date="2021-01" db="EMBL/GenBank/DDBJ databases">
        <authorList>
            <consortium name="Genoscope - CEA"/>
            <person name="William W."/>
        </authorList>
    </citation>
    <scope>NUCLEOTIDE SEQUENCE</scope>
</reference>
<organism evidence="1 2">
    <name type="scientific">Paramecium octaurelia</name>
    <dbReference type="NCBI Taxonomy" id="43137"/>
    <lineage>
        <taxon>Eukaryota</taxon>
        <taxon>Sar</taxon>
        <taxon>Alveolata</taxon>
        <taxon>Ciliophora</taxon>
        <taxon>Intramacronucleata</taxon>
        <taxon>Oligohymenophorea</taxon>
        <taxon>Peniculida</taxon>
        <taxon>Parameciidae</taxon>
        <taxon>Paramecium</taxon>
    </lineage>
</organism>
<dbReference type="AlphaFoldDB" id="A0A8S1SRB9"/>
<protein>
    <submittedName>
        <fullName evidence="1">Uncharacterized protein</fullName>
    </submittedName>
</protein>
<evidence type="ECO:0000313" key="1">
    <source>
        <dbReference type="EMBL" id="CAD8142428.1"/>
    </source>
</evidence>
<keyword evidence="2" id="KW-1185">Reference proteome</keyword>
<gene>
    <name evidence="1" type="ORF">POCTA_138.1.T0130474</name>
</gene>
<dbReference type="EMBL" id="CAJJDP010000012">
    <property type="protein sequence ID" value="CAD8142428.1"/>
    <property type="molecule type" value="Genomic_DNA"/>
</dbReference>
<proteinExistence type="predicted"/>
<dbReference type="Proteomes" id="UP000683925">
    <property type="component" value="Unassembled WGS sequence"/>
</dbReference>
<comment type="caution">
    <text evidence="1">The sequence shown here is derived from an EMBL/GenBank/DDBJ whole genome shotgun (WGS) entry which is preliminary data.</text>
</comment>
<sequence>MNIEQLILKLKIELTNRQIEKYNINPKIKKIEIKIFSVIIVLTLKENANQKLIGYFKIIQFGIDHNEAFQAIETQRMIQFEEARNCTCNNNVGPLISEVSYHENFQTHYHNQQSYCSIFLMNHIFCVVQEYKNFWTSISCRFTFGKSINSQFKNYLQV</sequence>